<organism evidence="2 3">
    <name type="scientific">Viridothelium virens</name>
    <name type="common">Speckled blister lichen</name>
    <name type="synonym">Trypethelium virens</name>
    <dbReference type="NCBI Taxonomy" id="1048519"/>
    <lineage>
        <taxon>Eukaryota</taxon>
        <taxon>Fungi</taxon>
        <taxon>Dikarya</taxon>
        <taxon>Ascomycota</taxon>
        <taxon>Pezizomycotina</taxon>
        <taxon>Dothideomycetes</taxon>
        <taxon>Dothideomycetes incertae sedis</taxon>
        <taxon>Trypetheliales</taxon>
        <taxon>Trypetheliaceae</taxon>
        <taxon>Viridothelium</taxon>
    </lineage>
</organism>
<feature type="non-terminal residue" evidence="2">
    <location>
        <position position="1"/>
    </location>
</feature>
<dbReference type="InterPro" id="IPR046676">
    <property type="entry name" value="DUF6546"/>
</dbReference>
<name>A0A6A6GYA7_VIRVR</name>
<dbReference type="EMBL" id="ML991836">
    <property type="protein sequence ID" value="KAF2230735.1"/>
    <property type="molecule type" value="Genomic_DNA"/>
</dbReference>
<reference evidence="2" key="1">
    <citation type="journal article" date="2020" name="Stud. Mycol.">
        <title>101 Dothideomycetes genomes: a test case for predicting lifestyles and emergence of pathogens.</title>
        <authorList>
            <person name="Haridas S."/>
            <person name="Albert R."/>
            <person name="Binder M."/>
            <person name="Bloem J."/>
            <person name="Labutti K."/>
            <person name="Salamov A."/>
            <person name="Andreopoulos B."/>
            <person name="Baker S."/>
            <person name="Barry K."/>
            <person name="Bills G."/>
            <person name="Bluhm B."/>
            <person name="Cannon C."/>
            <person name="Castanera R."/>
            <person name="Culley D."/>
            <person name="Daum C."/>
            <person name="Ezra D."/>
            <person name="Gonzalez J."/>
            <person name="Henrissat B."/>
            <person name="Kuo A."/>
            <person name="Liang C."/>
            <person name="Lipzen A."/>
            <person name="Lutzoni F."/>
            <person name="Magnuson J."/>
            <person name="Mondo S."/>
            <person name="Nolan M."/>
            <person name="Ohm R."/>
            <person name="Pangilinan J."/>
            <person name="Park H.-J."/>
            <person name="Ramirez L."/>
            <person name="Alfaro M."/>
            <person name="Sun H."/>
            <person name="Tritt A."/>
            <person name="Yoshinaga Y."/>
            <person name="Zwiers L.-H."/>
            <person name="Turgeon B."/>
            <person name="Goodwin S."/>
            <person name="Spatafora J."/>
            <person name="Crous P."/>
            <person name="Grigoriev I."/>
        </authorList>
    </citation>
    <scope>NUCLEOTIDE SEQUENCE</scope>
    <source>
        <strain evidence="2">Tuck. ex Michener</strain>
    </source>
</reference>
<dbReference type="AlphaFoldDB" id="A0A6A6GYA7"/>
<evidence type="ECO:0000313" key="3">
    <source>
        <dbReference type="Proteomes" id="UP000800092"/>
    </source>
</evidence>
<dbReference type="Pfam" id="PF20183">
    <property type="entry name" value="DUF6546"/>
    <property type="match status" value="1"/>
</dbReference>
<sequence>MHRVVDAEPVRTASATVSKALAEASLDLEYLSASFIVDAREFFRATHSTWTWSKPLSLVLTS</sequence>
<feature type="domain" description="DUF6546" evidence="1">
    <location>
        <begin position="7"/>
        <end position="62"/>
    </location>
</feature>
<evidence type="ECO:0000313" key="2">
    <source>
        <dbReference type="EMBL" id="KAF2230735.1"/>
    </source>
</evidence>
<evidence type="ECO:0000259" key="1">
    <source>
        <dbReference type="Pfam" id="PF20183"/>
    </source>
</evidence>
<proteinExistence type="predicted"/>
<gene>
    <name evidence="2" type="ORF">EV356DRAFT_508198</name>
</gene>
<dbReference type="OrthoDB" id="4802432at2759"/>
<keyword evidence="3" id="KW-1185">Reference proteome</keyword>
<accession>A0A6A6GYA7</accession>
<dbReference type="Proteomes" id="UP000800092">
    <property type="component" value="Unassembled WGS sequence"/>
</dbReference>
<protein>
    <recommendedName>
        <fullName evidence="1">DUF6546 domain-containing protein</fullName>
    </recommendedName>
</protein>